<dbReference type="CDD" id="cd00555">
    <property type="entry name" value="Maf"/>
    <property type="match status" value="1"/>
</dbReference>
<dbReference type="Proteomes" id="UP001148838">
    <property type="component" value="Unassembled WGS sequence"/>
</dbReference>
<evidence type="ECO:0000313" key="4">
    <source>
        <dbReference type="Proteomes" id="UP001148838"/>
    </source>
</evidence>
<dbReference type="Pfam" id="PF02545">
    <property type="entry name" value="Maf"/>
    <property type="match status" value="1"/>
</dbReference>
<keyword evidence="2" id="KW-0378">Hydrolase</keyword>
<organism evidence="3 4">
    <name type="scientific">Periplaneta americana</name>
    <name type="common">American cockroach</name>
    <name type="synonym">Blatta americana</name>
    <dbReference type="NCBI Taxonomy" id="6978"/>
    <lineage>
        <taxon>Eukaryota</taxon>
        <taxon>Metazoa</taxon>
        <taxon>Ecdysozoa</taxon>
        <taxon>Arthropoda</taxon>
        <taxon>Hexapoda</taxon>
        <taxon>Insecta</taxon>
        <taxon>Pterygota</taxon>
        <taxon>Neoptera</taxon>
        <taxon>Polyneoptera</taxon>
        <taxon>Dictyoptera</taxon>
        <taxon>Blattodea</taxon>
        <taxon>Blattoidea</taxon>
        <taxon>Blattidae</taxon>
        <taxon>Blattinae</taxon>
        <taxon>Periplaneta</taxon>
    </lineage>
</organism>
<comment type="cofactor">
    <cofactor evidence="1">
        <name>a divalent metal cation</name>
        <dbReference type="ChEBI" id="CHEBI:60240"/>
    </cofactor>
</comment>
<comment type="caution">
    <text evidence="3">The sequence shown here is derived from an EMBL/GenBank/DDBJ whole genome shotgun (WGS) entry which is preliminary data.</text>
</comment>
<dbReference type="PANTHER" id="PTHR43213:SF5">
    <property type="entry name" value="BIFUNCTIONAL DTTP_UTP PYROPHOSPHATASE_METHYLTRANSFERASE PROTEIN-RELATED"/>
    <property type="match status" value="1"/>
</dbReference>
<dbReference type="PANTHER" id="PTHR43213">
    <property type="entry name" value="BIFUNCTIONAL DTTP/UTP PYROPHOSPHATASE/METHYLTRANSFERASE PROTEIN-RELATED"/>
    <property type="match status" value="1"/>
</dbReference>
<evidence type="ECO:0000256" key="2">
    <source>
        <dbReference type="ARBA" id="ARBA00022801"/>
    </source>
</evidence>
<evidence type="ECO:0000256" key="1">
    <source>
        <dbReference type="ARBA" id="ARBA00001968"/>
    </source>
</evidence>
<name>A0ABQ8SVG1_PERAM</name>
<sequence length="294" mass="32786">MPCPSQTSGFNVPNYVSKFKMLEPIIDILNSQRIILASGSPRREEILKCVGLKFEVCPSLYEESLDPNTYKCHADFVLDTARNKVQEVADRLNADGKEADIIIGADTVVSMDGKIYGKPKDERRAIQMLSGRVHTVFTGVILRSGTCLMKFSESTNVFMTPMSEEIIKAYVKTGEPLVMSWHGTYASRTSRVLSVASLYWLKMDTPITAPAECEVRSVIKFLNAQGIAPIEIDRQLCQIYGPKVMSKQMVRCCCRQFSAGCQNVHDKERSGRPNIITDDPVEQCTICLLMTLGP</sequence>
<evidence type="ECO:0000313" key="3">
    <source>
        <dbReference type="EMBL" id="KAJ4438194.1"/>
    </source>
</evidence>
<dbReference type="HAMAP" id="MF_00528">
    <property type="entry name" value="Maf"/>
    <property type="match status" value="1"/>
</dbReference>
<dbReference type="EMBL" id="JAJSOF020000019">
    <property type="protein sequence ID" value="KAJ4438194.1"/>
    <property type="molecule type" value="Genomic_DNA"/>
</dbReference>
<dbReference type="SUPFAM" id="SSF52972">
    <property type="entry name" value="ITPase-like"/>
    <property type="match status" value="1"/>
</dbReference>
<protein>
    <submittedName>
        <fullName evidence="3">Uncharacterized protein</fullName>
    </submittedName>
</protein>
<reference evidence="3 4" key="1">
    <citation type="journal article" date="2022" name="Allergy">
        <title>Genome assembly and annotation of Periplaneta americana reveal a comprehensive cockroach allergen profile.</title>
        <authorList>
            <person name="Wang L."/>
            <person name="Xiong Q."/>
            <person name="Saelim N."/>
            <person name="Wang L."/>
            <person name="Nong W."/>
            <person name="Wan A.T."/>
            <person name="Shi M."/>
            <person name="Liu X."/>
            <person name="Cao Q."/>
            <person name="Hui J.H.L."/>
            <person name="Sookrung N."/>
            <person name="Leung T.F."/>
            <person name="Tungtrongchitr A."/>
            <person name="Tsui S.K.W."/>
        </authorList>
    </citation>
    <scope>NUCLEOTIDE SEQUENCE [LARGE SCALE GENOMIC DNA]</scope>
    <source>
        <strain evidence="3">PWHHKU_190912</strain>
    </source>
</reference>
<dbReference type="InterPro" id="IPR003697">
    <property type="entry name" value="Maf-like"/>
</dbReference>
<gene>
    <name evidence="3" type="ORF">ANN_14133</name>
</gene>
<dbReference type="Gene3D" id="3.90.950.10">
    <property type="match status" value="1"/>
</dbReference>
<accession>A0ABQ8SVG1</accession>
<dbReference type="InterPro" id="IPR029001">
    <property type="entry name" value="ITPase-like_fam"/>
</dbReference>
<keyword evidence="4" id="KW-1185">Reference proteome</keyword>
<proteinExistence type="inferred from homology"/>